<dbReference type="Proteomes" id="UP001068379">
    <property type="component" value="Unassembled WGS sequence"/>
</dbReference>
<evidence type="ECO:0000313" key="1">
    <source>
        <dbReference type="EMBL" id="MCZ4329066.1"/>
    </source>
</evidence>
<dbReference type="EMBL" id="JAPWHE010000001">
    <property type="protein sequence ID" value="MCZ4329066.1"/>
    <property type="molecule type" value="Genomic_DNA"/>
</dbReference>
<gene>
    <name evidence="1" type="ORF">O4H32_03720</name>
</gene>
<keyword evidence="2" id="KW-1185">Reference proteome</keyword>
<reference evidence="1" key="1">
    <citation type="submission" date="2022-12" db="EMBL/GenBank/DDBJ databases">
        <title>Bacterial isolates from different developmental stages of Nematostella vectensis.</title>
        <authorList>
            <person name="Fraune S."/>
        </authorList>
    </citation>
    <scope>NUCLEOTIDE SEQUENCE</scope>
    <source>
        <strain evidence="1">G21619-S1</strain>
    </source>
</reference>
<sequence>MAISGLSGSSELNFNTVNNTVYSAIRTQENKLRDTLSNVQTDADGNISQTDLLMLQQQTQQWTMLIELQSNITKQISDSLKGIIQKSS</sequence>
<dbReference type="SUPFAM" id="SSF140129">
    <property type="entry name" value="MxiH-like"/>
    <property type="match status" value="1"/>
</dbReference>
<evidence type="ECO:0000313" key="2">
    <source>
        <dbReference type="Proteomes" id="UP001068379"/>
    </source>
</evidence>
<comment type="caution">
    <text evidence="1">The sequence shown here is derived from an EMBL/GenBank/DDBJ whole genome shotgun (WGS) entry which is preliminary data.</text>
</comment>
<accession>A0ABT4M4K6</accession>
<dbReference type="InterPro" id="IPR037203">
    <property type="entry name" value="T3SS_needle-like_sf"/>
</dbReference>
<dbReference type="RefSeq" id="WP_269356977.1">
    <property type="nucleotide sequence ID" value="NZ_JAPWHE010000001.1"/>
</dbReference>
<dbReference type="Gene3D" id="1.20.58.90">
    <property type="match status" value="1"/>
</dbReference>
<name>A0ABT4M4K6_9BURK</name>
<protein>
    <submittedName>
        <fullName evidence="1">Type III secretion protein</fullName>
    </submittedName>
</protein>
<organism evidence="1 2">
    <name type="scientific">Castellaniella denitrificans</name>
    <dbReference type="NCBI Taxonomy" id="56119"/>
    <lineage>
        <taxon>Bacteria</taxon>
        <taxon>Pseudomonadati</taxon>
        <taxon>Pseudomonadota</taxon>
        <taxon>Betaproteobacteria</taxon>
        <taxon>Burkholderiales</taxon>
        <taxon>Alcaligenaceae</taxon>
        <taxon>Castellaniella</taxon>
    </lineage>
</organism>
<dbReference type="Pfam" id="PF09392">
    <property type="entry name" value="T3SS_needle_F"/>
    <property type="match status" value="1"/>
</dbReference>
<proteinExistence type="predicted"/>
<dbReference type="InterPro" id="IPR021123">
    <property type="entry name" value="T3SS_needle-like"/>
</dbReference>